<dbReference type="InterPro" id="IPR003317">
    <property type="entry name" value="Cyt-d_oxidase_su2"/>
</dbReference>
<evidence type="ECO:0000313" key="8">
    <source>
        <dbReference type="EMBL" id="MBM7811409.1"/>
    </source>
</evidence>
<feature type="transmembrane region" description="Helical" evidence="7">
    <location>
        <begin position="81"/>
        <end position="98"/>
    </location>
</feature>
<comment type="subcellular location">
    <subcellularLocation>
        <location evidence="1">Cell membrane</location>
        <topology evidence="1">Multi-pass membrane protein</topology>
    </subcellularLocation>
</comment>
<evidence type="ECO:0000313" key="9">
    <source>
        <dbReference type="Proteomes" id="UP001195724"/>
    </source>
</evidence>
<dbReference type="EMBL" id="JAFBCL010000001">
    <property type="protein sequence ID" value="MBM7811409.1"/>
    <property type="molecule type" value="Genomic_DNA"/>
</dbReference>
<comment type="similarity">
    <text evidence="2">Belongs to the cytochrome ubiquinol oxidase subunit 2 family.</text>
</comment>
<evidence type="ECO:0000256" key="2">
    <source>
        <dbReference type="ARBA" id="ARBA00007543"/>
    </source>
</evidence>
<name>A0ABS2S6V7_9PSEU</name>
<evidence type="ECO:0000256" key="7">
    <source>
        <dbReference type="SAM" id="Phobius"/>
    </source>
</evidence>
<proteinExistence type="inferred from homology"/>
<reference evidence="8 9" key="1">
    <citation type="submission" date="2021-01" db="EMBL/GenBank/DDBJ databases">
        <title>Sequencing the genomes of 1000 actinobacteria strains.</title>
        <authorList>
            <person name="Klenk H.-P."/>
        </authorList>
    </citation>
    <scope>NUCLEOTIDE SEQUENCE [LARGE SCALE GENOMIC DNA]</scope>
    <source>
        <strain evidence="8 9">DSM 44581</strain>
    </source>
</reference>
<keyword evidence="4 7" id="KW-0812">Transmembrane</keyword>
<dbReference type="GO" id="GO:0016491">
    <property type="term" value="F:oxidoreductase activity"/>
    <property type="evidence" value="ECO:0007669"/>
    <property type="project" value="UniProtKB-KW"/>
</dbReference>
<keyword evidence="6 7" id="KW-0472">Membrane</keyword>
<evidence type="ECO:0000256" key="6">
    <source>
        <dbReference type="ARBA" id="ARBA00023136"/>
    </source>
</evidence>
<feature type="transmembrane region" description="Helical" evidence="7">
    <location>
        <begin position="193"/>
        <end position="213"/>
    </location>
</feature>
<protein>
    <submittedName>
        <fullName evidence="8">Cytochrome d ubiquinol oxidase subunit II</fullName>
        <ecNumber evidence="8">1.10.3.-</ecNumber>
    </submittedName>
</protein>
<dbReference type="Pfam" id="PF02322">
    <property type="entry name" value="Cyt_bd_oxida_II"/>
    <property type="match status" value="1"/>
</dbReference>
<dbReference type="EC" id="1.10.3.-" evidence="8"/>
<sequence length="283" mass="29149">MEVLWVVLLGLLTAGYFALAGFDYGVGLLFRFVGRDEAERARVLRAVTPFVLGNEVWLVAAVGVLFGAFPRLEGELLSAHHGGFVAVLVGLVAFTAAVQLRSHPWWDVVLVGGAAVVAVGWGLVLGGVLGGPAALWAVGVATLFLLHGAVFLAWRLSGPPRARAVAAARALVAPAGAFAVAAVLSSGPVRAPAVGWAGAATAAALLAGAWSALRLKAYRPALLCTAALCAVPVLAVFGAQSVVEVAAMAHAPTLRVLSWAAAAVLPLVLVFQWATWWMSRAAR</sequence>
<gene>
    <name evidence="8" type="ORF">JOE68_002274</name>
</gene>
<keyword evidence="9" id="KW-1185">Reference proteome</keyword>
<keyword evidence="8" id="KW-0560">Oxidoreductase</keyword>
<feature type="transmembrane region" description="Helical" evidence="7">
    <location>
        <begin position="259"/>
        <end position="278"/>
    </location>
</feature>
<keyword evidence="5 7" id="KW-1133">Transmembrane helix</keyword>
<dbReference type="RefSeq" id="WP_204842307.1">
    <property type="nucleotide sequence ID" value="NZ_JAFBCL010000001.1"/>
</dbReference>
<feature type="transmembrane region" description="Helical" evidence="7">
    <location>
        <begin position="166"/>
        <end position="187"/>
    </location>
</feature>
<dbReference type="Proteomes" id="UP001195724">
    <property type="component" value="Unassembled WGS sequence"/>
</dbReference>
<feature type="transmembrane region" description="Helical" evidence="7">
    <location>
        <begin position="105"/>
        <end position="128"/>
    </location>
</feature>
<feature type="transmembrane region" description="Helical" evidence="7">
    <location>
        <begin position="6"/>
        <end position="34"/>
    </location>
</feature>
<evidence type="ECO:0000256" key="5">
    <source>
        <dbReference type="ARBA" id="ARBA00022989"/>
    </source>
</evidence>
<organism evidence="8 9">
    <name type="scientific">Saccharothrix algeriensis</name>
    <dbReference type="NCBI Taxonomy" id="173560"/>
    <lineage>
        <taxon>Bacteria</taxon>
        <taxon>Bacillati</taxon>
        <taxon>Actinomycetota</taxon>
        <taxon>Actinomycetes</taxon>
        <taxon>Pseudonocardiales</taxon>
        <taxon>Pseudonocardiaceae</taxon>
        <taxon>Saccharothrix</taxon>
    </lineage>
</organism>
<dbReference type="PANTHER" id="PTHR43141:SF4">
    <property type="entry name" value="CYTOCHROME BD2 SUBUNIT II"/>
    <property type="match status" value="1"/>
</dbReference>
<dbReference type="PANTHER" id="PTHR43141">
    <property type="entry name" value="CYTOCHROME BD2 SUBUNIT II"/>
    <property type="match status" value="1"/>
</dbReference>
<evidence type="ECO:0000256" key="4">
    <source>
        <dbReference type="ARBA" id="ARBA00022692"/>
    </source>
</evidence>
<feature type="transmembrane region" description="Helical" evidence="7">
    <location>
        <begin position="134"/>
        <end position="154"/>
    </location>
</feature>
<evidence type="ECO:0000256" key="1">
    <source>
        <dbReference type="ARBA" id="ARBA00004651"/>
    </source>
</evidence>
<feature type="transmembrane region" description="Helical" evidence="7">
    <location>
        <begin position="46"/>
        <end position="69"/>
    </location>
</feature>
<evidence type="ECO:0000256" key="3">
    <source>
        <dbReference type="ARBA" id="ARBA00022475"/>
    </source>
</evidence>
<keyword evidence="3" id="KW-1003">Cell membrane</keyword>
<comment type="caution">
    <text evidence="8">The sequence shown here is derived from an EMBL/GenBank/DDBJ whole genome shotgun (WGS) entry which is preliminary data.</text>
</comment>
<feature type="transmembrane region" description="Helical" evidence="7">
    <location>
        <begin position="220"/>
        <end position="239"/>
    </location>
</feature>
<accession>A0ABS2S6V7</accession>